<dbReference type="AlphaFoldDB" id="A0A1A9V0N7"/>
<keyword evidence="2" id="KW-1185">Reference proteome</keyword>
<evidence type="ECO:0000313" key="2">
    <source>
        <dbReference type="Proteomes" id="UP000078200"/>
    </source>
</evidence>
<evidence type="ECO:0000313" key="1">
    <source>
        <dbReference type="EnsemblMetazoa" id="GAUT021947-PA"/>
    </source>
</evidence>
<dbReference type="Proteomes" id="UP000078200">
    <property type="component" value="Unassembled WGS sequence"/>
</dbReference>
<dbReference type="VEuPathDB" id="VectorBase:GAUT021947"/>
<organism evidence="1 2">
    <name type="scientific">Glossina austeni</name>
    <name type="common">Savannah tsetse fly</name>
    <dbReference type="NCBI Taxonomy" id="7395"/>
    <lineage>
        <taxon>Eukaryota</taxon>
        <taxon>Metazoa</taxon>
        <taxon>Ecdysozoa</taxon>
        <taxon>Arthropoda</taxon>
        <taxon>Hexapoda</taxon>
        <taxon>Insecta</taxon>
        <taxon>Pterygota</taxon>
        <taxon>Neoptera</taxon>
        <taxon>Endopterygota</taxon>
        <taxon>Diptera</taxon>
        <taxon>Brachycera</taxon>
        <taxon>Muscomorpha</taxon>
        <taxon>Hippoboscoidea</taxon>
        <taxon>Glossinidae</taxon>
        <taxon>Glossina</taxon>
    </lineage>
</organism>
<sequence>MSGFPFLRGNCEIVTIFTITWSFTESSSAANTEITATLKITNKDKILLKLPRVISRRKVADVQSVMISLKKSTFLSHGSPILLFLFIRVAQDGVKIYHLFEALADMGFLQADLNSLVIWSKINAMSLNLKKCKMLSLS</sequence>
<proteinExistence type="predicted"/>
<dbReference type="EnsemblMetazoa" id="GAUT021947-RA">
    <property type="protein sequence ID" value="GAUT021947-PA"/>
    <property type="gene ID" value="GAUT021947"/>
</dbReference>
<protein>
    <submittedName>
        <fullName evidence="1">Uncharacterized protein</fullName>
    </submittedName>
</protein>
<name>A0A1A9V0N7_GLOAU</name>
<accession>A0A1A9V0N7</accession>
<reference evidence="1" key="1">
    <citation type="submission" date="2020-05" db="UniProtKB">
        <authorList>
            <consortium name="EnsemblMetazoa"/>
        </authorList>
    </citation>
    <scope>IDENTIFICATION</scope>
    <source>
        <strain evidence="1">TTRI</strain>
    </source>
</reference>